<name>A0A938Y9Z9_9ACTN</name>
<evidence type="ECO:0000313" key="4">
    <source>
        <dbReference type="Proteomes" id="UP000663791"/>
    </source>
</evidence>
<dbReference type="InterPro" id="IPR034139">
    <property type="entry name" value="TOPRIM_OLD"/>
</dbReference>
<dbReference type="AlphaFoldDB" id="A0A938Y9Z9"/>
<evidence type="ECO:0000259" key="1">
    <source>
        <dbReference type="Pfam" id="PF13175"/>
    </source>
</evidence>
<dbReference type="PANTHER" id="PTHR43581:SF4">
    <property type="entry name" value="ATP_GTP PHOSPHATASE"/>
    <property type="match status" value="1"/>
</dbReference>
<feature type="domain" description="OLD protein-like TOPRIM" evidence="2">
    <location>
        <begin position="367"/>
        <end position="434"/>
    </location>
</feature>
<keyword evidence="4" id="KW-1185">Reference proteome</keyword>
<sequence length="604" mass="66104">MRVMRVDFERLLGFKDVSIELDPELQLIAGPNNAGKSTLVRLLEAFFSDPDDVTMLDLKPLNAYYANEGPRALSRITIHFGRLTEEEEEAFAPLVRRDKTFWISLRSSRTGSVSFDASKKPGVDEARAFYGEVLKRFQFVKIPSVRVADGQVTGADSLERLLETLEAVLVRHGAKRSTALQQKYASAISPVESLVRDVLDESAAAIRADLPFQENVVRFRLPDARHALRGMLSEAVIESGGEVSVSVAERGTGFQSALVLGILRYVATQEAQVGGNMLFAIEEPEAFLHPQTQRAMAKIIRDISNDAQVLVTTHSSVLVDSFNVDQIARLPLQSGGLEHWWDRPDLEPADAGRLTRYCSASNSELVFANAVIFVEGEGDHATLEKLLGRLCGAPGGHYAQGITVVEASGISKIRYLVRLAELFGVRSYVLADRDSLHKPGGRQLLEILKERSVPPSASKTQRIHRESDKASSNLKEAIARQKVLNGELAAHDAFVLAADLEGLLLDMFGLTGLVDALGPSGHQAIDRAFAEQLLRDADGHEQMAQWLGSKGWNSTNNKSGKLQPHLPALLVDEWLDAHDNPGRVLGPLLDWLSGIIENASPAPV</sequence>
<reference evidence="3" key="1">
    <citation type="submission" date="2021-01" db="EMBL/GenBank/DDBJ databases">
        <title>Novel species in genus Nocardioides.</title>
        <authorList>
            <person name="Zhang G."/>
        </authorList>
    </citation>
    <scope>NUCLEOTIDE SEQUENCE</scope>
    <source>
        <strain evidence="3">Zg-536</strain>
    </source>
</reference>
<gene>
    <name evidence="3" type="ORF">JK386_13085</name>
</gene>
<protein>
    <submittedName>
        <fullName evidence="3">AAA family ATPase</fullName>
    </submittedName>
</protein>
<feature type="domain" description="Endonuclease GajA/Old nuclease/RecF-like AAA" evidence="1">
    <location>
        <begin position="222"/>
        <end position="319"/>
    </location>
</feature>
<evidence type="ECO:0000259" key="2">
    <source>
        <dbReference type="Pfam" id="PF20469"/>
    </source>
</evidence>
<comment type="caution">
    <text evidence="3">The sequence shown here is derived from an EMBL/GenBank/DDBJ whole genome shotgun (WGS) entry which is preliminary data.</text>
</comment>
<dbReference type="InterPro" id="IPR051396">
    <property type="entry name" value="Bact_Antivir_Def_Nuclease"/>
</dbReference>
<dbReference type="Pfam" id="PF13175">
    <property type="entry name" value="AAA_15"/>
    <property type="match status" value="2"/>
</dbReference>
<dbReference type="PANTHER" id="PTHR43581">
    <property type="entry name" value="ATP/GTP PHOSPHATASE"/>
    <property type="match status" value="1"/>
</dbReference>
<accession>A0A938Y9Z9</accession>
<dbReference type="Proteomes" id="UP000663791">
    <property type="component" value="Unassembled WGS sequence"/>
</dbReference>
<proteinExistence type="predicted"/>
<dbReference type="SUPFAM" id="SSF52540">
    <property type="entry name" value="P-loop containing nucleoside triphosphate hydrolases"/>
    <property type="match status" value="1"/>
</dbReference>
<dbReference type="Pfam" id="PF20469">
    <property type="entry name" value="OLD-like_TOPRIM"/>
    <property type="match status" value="1"/>
</dbReference>
<dbReference type="InterPro" id="IPR027417">
    <property type="entry name" value="P-loop_NTPase"/>
</dbReference>
<evidence type="ECO:0000313" key="3">
    <source>
        <dbReference type="EMBL" id="MBM9460838.1"/>
    </source>
</evidence>
<dbReference type="InterPro" id="IPR041685">
    <property type="entry name" value="AAA_GajA/Old/RecF-like"/>
</dbReference>
<dbReference type="EMBL" id="JAERTX010000011">
    <property type="protein sequence ID" value="MBM9460838.1"/>
    <property type="molecule type" value="Genomic_DNA"/>
</dbReference>
<feature type="domain" description="Endonuclease GajA/Old nuclease/RecF-like AAA" evidence="1">
    <location>
        <begin position="13"/>
        <end position="80"/>
    </location>
</feature>
<dbReference type="Gene3D" id="3.40.50.300">
    <property type="entry name" value="P-loop containing nucleotide triphosphate hydrolases"/>
    <property type="match status" value="1"/>
</dbReference>
<organism evidence="3 4">
    <name type="scientific">Nocardioides faecalis</name>
    <dbReference type="NCBI Taxonomy" id="2803858"/>
    <lineage>
        <taxon>Bacteria</taxon>
        <taxon>Bacillati</taxon>
        <taxon>Actinomycetota</taxon>
        <taxon>Actinomycetes</taxon>
        <taxon>Propionibacteriales</taxon>
        <taxon>Nocardioidaceae</taxon>
        <taxon>Nocardioides</taxon>
    </lineage>
</organism>